<reference evidence="1" key="1">
    <citation type="submission" date="2021-03" db="EMBL/GenBank/DDBJ databases">
        <authorList>
            <consortium name="DOE Joint Genome Institute"/>
            <person name="Ahrendt S."/>
            <person name="Looney B.P."/>
            <person name="Miyauchi S."/>
            <person name="Morin E."/>
            <person name="Drula E."/>
            <person name="Courty P.E."/>
            <person name="Chicoki N."/>
            <person name="Fauchery L."/>
            <person name="Kohler A."/>
            <person name="Kuo A."/>
            <person name="Labutti K."/>
            <person name="Pangilinan J."/>
            <person name="Lipzen A."/>
            <person name="Riley R."/>
            <person name="Andreopoulos W."/>
            <person name="He G."/>
            <person name="Johnson J."/>
            <person name="Barry K.W."/>
            <person name="Grigoriev I.V."/>
            <person name="Nagy L."/>
            <person name="Hibbett D."/>
            <person name="Henrissat B."/>
            <person name="Matheny P.B."/>
            <person name="Labbe J."/>
            <person name="Martin F."/>
        </authorList>
    </citation>
    <scope>NUCLEOTIDE SEQUENCE</scope>
    <source>
        <strain evidence="1">HHB10654</strain>
    </source>
</reference>
<keyword evidence="2" id="KW-1185">Reference proteome</keyword>
<protein>
    <submittedName>
        <fullName evidence="1">Uncharacterized protein</fullName>
    </submittedName>
</protein>
<evidence type="ECO:0000313" key="2">
    <source>
        <dbReference type="Proteomes" id="UP000814140"/>
    </source>
</evidence>
<gene>
    <name evidence="1" type="ORF">BV25DRAFT_805120</name>
</gene>
<name>A0ACB8SZA6_9AGAM</name>
<accession>A0ACB8SZA6</accession>
<evidence type="ECO:0000313" key="1">
    <source>
        <dbReference type="EMBL" id="KAI0061186.1"/>
    </source>
</evidence>
<dbReference type="Proteomes" id="UP000814140">
    <property type="component" value="Unassembled WGS sequence"/>
</dbReference>
<organism evidence="1 2">
    <name type="scientific">Artomyces pyxidatus</name>
    <dbReference type="NCBI Taxonomy" id="48021"/>
    <lineage>
        <taxon>Eukaryota</taxon>
        <taxon>Fungi</taxon>
        <taxon>Dikarya</taxon>
        <taxon>Basidiomycota</taxon>
        <taxon>Agaricomycotina</taxon>
        <taxon>Agaricomycetes</taxon>
        <taxon>Russulales</taxon>
        <taxon>Auriscalpiaceae</taxon>
        <taxon>Artomyces</taxon>
    </lineage>
</organism>
<sequence>MHAFIVCCRSKAVTTMPCVDIGPPWYRLGMYAFSPMGHSKTQSSSNPQVSAADPCTTRNDHHFILRRGILGRSRARCEAKCLFLKLGQLALVLPQSLSQSDSLHVDLCASRRSLYRVPVLTHIIRSLGLVAREPVYRTFDNVPHPPRMFKTSREGLHDFPLFLRPNGPSTMTATTLGRSHISRKSSTSACPLKLRKVATAWQKTPTIFEFNDRCCCST</sequence>
<reference evidence="1" key="2">
    <citation type="journal article" date="2022" name="New Phytol.">
        <title>Evolutionary transition to the ectomycorrhizal habit in the genomes of a hyperdiverse lineage of mushroom-forming fungi.</title>
        <authorList>
            <person name="Looney B."/>
            <person name="Miyauchi S."/>
            <person name="Morin E."/>
            <person name="Drula E."/>
            <person name="Courty P.E."/>
            <person name="Kohler A."/>
            <person name="Kuo A."/>
            <person name="LaButti K."/>
            <person name="Pangilinan J."/>
            <person name="Lipzen A."/>
            <person name="Riley R."/>
            <person name="Andreopoulos W."/>
            <person name="He G."/>
            <person name="Johnson J."/>
            <person name="Nolan M."/>
            <person name="Tritt A."/>
            <person name="Barry K.W."/>
            <person name="Grigoriev I.V."/>
            <person name="Nagy L.G."/>
            <person name="Hibbett D."/>
            <person name="Henrissat B."/>
            <person name="Matheny P.B."/>
            <person name="Labbe J."/>
            <person name="Martin F.M."/>
        </authorList>
    </citation>
    <scope>NUCLEOTIDE SEQUENCE</scope>
    <source>
        <strain evidence="1">HHB10654</strain>
    </source>
</reference>
<comment type="caution">
    <text evidence="1">The sequence shown here is derived from an EMBL/GenBank/DDBJ whole genome shotgun (WGS) entry which is preliminary data.</text>
</comment>
<dbReference type="EMBL" id="MU277214">
    <property type="protein sequence ID" value="KAI0061186.1"/>
    <property type="molecule type" value="Genomic_DNA"/>
</dbReference>
<proteinExistence type="predicted"/>